<feature type="modified residue" description="Glycyl adenylate; alternate" evidence="6">
    <location>
        <position position="158"/>
    </location>
</feature>
<dbReference type="Proteomes" id="UP001210211">
    <property type="component" value="Unassembled WGS sequence"/>
</dbReference>
<organism evidence="8 9">
    <name type="scientific">Rhynchospora tenuis</name>
    <dbReference type="NCBI Taxonomy" id="198213"/>
    <lineage>
        <taxon>Eukaryota</taxon>
        <taxon>Viridiplantae</taxon>
        <taxon>Streptophyta</taxon>
        <taxon>Embryophyta</taxon>
        <taxon>Tracheophyta</taxon>
        <taxon>Spermatophyta</taxon>
        <taxon>Magnoliopsida</taxon>
        <taxon>Liliopsida</taxon>
        <taxon>Poales</taxon>
        <taxon>Cyperaceae</taxon>
        <taxon>Cyperoideae</taxon>
        <taxon>Rhynchosporeae</taxon>
        <taxon>Rhynchospora</taxon>
    </lineage>
</organism>
<evidence type="ECO:0000313" key="8">
    <source>
        <dbReference type="EMBL" id="KAJ3696769.1"/>
    </source>
</evidence>
<evidence type="ECO:0000256" key="3">
    <source>
        <dbReference type="ARBA" id="ARBA00022553"/>
    </source>
</evidence>
<comment type="caution">
    <text evidence="8">The sequence shown here is derived from an EMBL/GenBank/DDBJ whole genome shotgun (WGS) entry which is preliminary data.</text>
</comment>
<proteinExistence type="inferred from homology"/>
<evidence type="ECO:0000256" key="2">
    <source>
        <dbReference type="ARBA" id="ARBA00022490"/>
    </source>
</evidence>
<dbReference type="AlphaFoldDB" id="A0AAD5ZF35"/>
<feature type="compositionally biased region" description="Polar residues" evidence="7">
    <location>
        <begin position="61"/>
        <end position="70"/>
    </location>
</feature>
<dbReference type="Gene3D" id="3.10.20.30">
    <property type="match status" value="1"/>
</dbReference>
<keyword evidence="9" id="KW-1185">Reference proteome</keyword>
<dbReference type="GO" id="GO:1990133">
    <property type="term" value="C:molybdopterin adenylyltransferase complex"/>
    <property type="evidence" value="ECO:0007669"/>
    <property type="project" value="TreeGrafter"/>
</dbReference>
<dbReference type="GO" id="GO:0000166">
    <property type="term" value="F:nucleotide binding"/>
    <property type="evidence" value="ECO:0007669"/>
    <property type="project" value="UniProtKB-KW"/>
</dbReference>
<comment type="function">
    <text evidence="6">Acts as a sulfur carrier required for molybdopterin biosynthesis. Component of the molybdopterin synthase complex that catalyzes the conversion of precursor Z into molybdopterin by mediating the incorporation of 2 sulfur atoms into precursor Z to generate a dithiolene group. In the complex, serves as sulfur donor by being thiocarboxylated (-COSH) at its C-terminus by MOCS3. After interaction with MOCS2B, the sulfur is then transferred to precursor Z to form molybdopterin.</text>
</comment>
<dbReference type="GO" id="GO:0006777">
    <property type="term" value="P:Mo-molybdopterin cofactor biosynthetic process"/>
    <property type="evidence" value="ECO:0007669"/>
    <property type="project" value="UniProtKB-UniRule"/>
</dbReference>
<evidence type="ECO:0000256" key="6">
    <source>
        <dbReference type="HAMAP-Rule" id="MF_03051"/>
    </source>
</evidence>
<dbReference type="InterPro" id="IPR028887">
    <property type="entry name" value="MOCS2A_euk"/>
</dbReference>
<comment type="pathway">
    <text evidence="1 6">Cofactor biosynthesis; molybdopterin biosynthesis.</text>
</comment>
<dbReference type="InterPro" id="IPR044672">
    <property type="entry name" value="MOCS2A"/>
</dbReference>
<reference evidence="8 9" key="1">
    <citation type="journal article" date="2022" name="Cell">
        <title>Repeat-based holocentromeres influence genome architecture and karyotype evolution.</title>
        <authorList>
            <person name="Hofstatter P.G."/>
            <person name="Thangavel G."/>
            <person name="Lux T."/>
            <person name="Neumann P."/>
            <person name="Vondrak T."/>
            <person name="Novak P."/>
            <person name="Zhang M."/>
            <person name="Costa L."/>
            <person name="Castellani M."/>
            <person name="Scott A."/>
            <person name="Toegelov H."/>
            <person name="Fuchs J."/>
            <person name="Mata-Sucre Y."/>
            <person name="Dias Y."/>
            <person name="Vanzela A.L.L."/>
            <person name="Huettel B."/>
            <person name="Almeida C.C.S."/>
            <person name="Simkova H."/>
            <person name="Souza G."/>
            <person name="Pedrosa-Harand A."/>
            <person name="Macas J."/>
            <person name="Mayer K.F.X."/>
            <person name="Houben A."/>
            <person name="Marques A."/>
        </authorList>
    </citation>
    <scope>NUCLEOTIDE SEQUENCE [LARGE SCALE GENOMIC DNA]</scope>
    <source>
        <strain evidence="8">RhyTen1mFocal</strain>
    </source>
</reference>
<accession>A0AAD5ZF35</accession>
<dbReference type="CDD" id="cd00754">
    <property type="entry name" value="Ubl_MoaD"/>
    <property type="match status" value="1"/>
</dbReference>
<dbReference type="Pfam" id="PF02597">
    <property type="entry name" value="ThiS"/>
    <property type="match status" value="1"/>
</dbReference>
<dbReference type="InterPro" id="IPR012675">
    <property type="entry name" value="Beta-grasp_dom_sf"/>
</dbReference>
<feature type="region of interest" description="Disordered" evidence="7">
    <location>
        <begin position="51"/>
        <end position="74"/>
    </location>
</feature>
<comment type="PTM">
    <text evidence="6">C-terminal thiocarboxylation occurs in 2 steps, it is first acyl-adenylated (-COAMP) via the hesA/moeB/thiF part of MOCS3, then thiocarboxylated (-COSH) via the rhodanese domain of MOCS3.</text>
</comment>
<keyword evidence="3 6" id="KW-0597">Phosphoprotein</keyword>
<name>A0AAD5ZF35_9POAL</name>
<dbReference type="SUPFAM" id="SSF54285">
    <property type="entry name" value="MoaD/ThiS"/>
    <property type="match status" value="1"/>
</dbReference>
<dbReference type="FunFam" id="3.10.20.30:FF:000010">
    <property type="entry name" value="Molybdopterin synthase sulfur carrier subunit"/>
    <property type="match status" value="1"/>
</dbReference>
<comment type="subcellular location">
    <subcellularLocation>
        <location evidence="6">Cytoplasm</location>
    </subcellularLocation>
</comment>
<feature type="region of interest" description="Disordered" evidence="7">
    <location>
        <begin position="1"/>
        <end position="20"/>
    </location>
</feature>
<dbReference type="PANTHER" id="PTHR33359">
    <property type="entry name" value="MOLYBDOPTERIN SYNTHASE SULFUR CARRIER SUBUNIT"/>
    <property type="match status" value="1"/>
</dbReference>
<dbReference type="PANTHER" id="PTHR33359:SF1">
    <property type="entry name" value="MOLYBDOPTERIN SYNTHASE SULFUR CARRIER SUBUNIT"/>
    <property type="match status" value="1"/>
</dbReference>
<feature type="modified residue" description="1-thioglycine; alternate" evidence="6">
    <location>
        <position position="158"/>
    </location>
</feature>
<dbReference type="InterPro" id="IPR003749">
    <property type="entry name" value="ThiS/MoaD-like"/>
</dbReference>
<evidence type="ECO:0000256" key="7">
    <source>
        <dbReference type="SAM" id="MobiDB-lite"/>
    </source>
</evidence>
<evidence type="ECO:0000256" key="1">
    <source>
        <dbReference type="ARBA" id="ARBA00005046"/>
    </source>
</evidence>
<keyword evidence="5 6" id="KW-0501">Molybdenum cofactor biosynthesis</keyword>
<comment type="similarity">
    <text evidence="6">Belongs to the MoaD family. MOCS2A subfamily.</text>
</comment>
<gene>
    <name evidence="8" type="ORF">LUZ61_000474</name>
</gene>
<dbReference type="GO" id="GO:1990140">
    <property type="term" value="C:molybdopterin synthase complex"/>
    <property type="evidence" value="ECO:0007669"/>
    <property type="project" value="UniProtKB-UniRule"/>
</dbReference>
<protein>
    <recommendedName>
        <fullName evidence="6">Molybdopterin synthase sulfur carrier subunit</fullName>
    </recommendedName>
    <alternativeName>
        <fullName evidence="6">Molybdenum cofactor synthesis protein 2 small subunit</fullName>
    </alternativeName>
    <alternativeName>
        <fullName evidence="6">Molybdenum cofactor synthesis protein 2A</fullName>
        <shortName evidence="6">MOCS2A</shortName>
    </alternativeName>
    <alternativeName>
        <fullName evidence="6">Sulfur carrier protein MOCS2A</fullName>
    </alternativeName>
</protein>
<dbReference type="GO" id="GO:0030366">
    <property type="term" value="F:molybdopterin synthase activity"/>
    <property type="evidence" value="ECO:0007669"/>
    <property type="project" value="UniProtKB-UniRule"/>
</dbReference>
<sequence>MPDNHSGTSTSQLTGQSPTPLHLEHLEGKISSTSTFQLLCSSTTSKSLLPMAQEGSKDPTTELNPIQKPNGSEEAERVKIKILFFARARDITGTANSTVDIPSGSTAGDCMNYLLNQFPKLEEIYNSMVLALNEEYAPETTVLKNGDELAIIPPISGG</sequence>
<dbReference type="HAMAP" id="MF_03051">
    <property type="entry name" value="MOCS2A"/>
    <property type="match status" value="1"/>
</dbReference>
<comment type="subunit">
    <text evidence="6">Heterotetramer; composed of 2 small (MOCS2A) and 2 large (MOCS2B) subunits.</text>
</comment>
<dbReference type="NCBIfam" id="TIGR01682">
    <property type="entry name" value="moaD"/>
    <property type="match status" value="1"/>
</dbReference>
<evidence type="ECO:0000313" key="9">
    <source>
        <dbReference type="Proteomes" id="UP001210211"/>
    </source>
</evidence>
<dbReference type="InterPro" id="IPR016155">
    <property type="entry name" value="Mopterin_synth/thiamin_S_b"/>
</dbReference>
<keyword evidence="4 6" id="KW-0547">Nucleotide-binding</keyword>
<keyword evidence="2 6" id="KW-0963">Cytoplasm</keyword>
<evidence type="ECO:0000256" key="4">
    <source>
        <dbReference type="ARBA" id="ARBA00022741"/>
    </source>
</evidence>
<evidence type="ECO:0000256" key="5">
    <source>
        <dbReference type="ARBA" id="ARBA00023150"/>
    </source>
</evidence>
<dbReference type="EMBL" id="JAMRDG010000001">
    <property type="protein sequence ID" value="KAJ3696769.1"/>
    <property type="molecule type" value="Genomic_DNA"/>
</dbReference>